<dbReference type="STRING" id="5539.A0A3E2H0R9"/>
<dbReference type="SUPFAM" id="SSF52540">
    <property type="entry name" value="P-loop containing nucleoside triphosphate hydrolases"/>
    <property type="match status" value="1"/>
</dbReference>
<dbReference type="Proteomes" id="UP000258309">
    <property type="component" value="Unassembled WGS sequence"/>
</dbReference>
<dbReference type="GO" id="GO:0017111">
    <property type="term" value="F:ribonucleoside triphosphate phosphatase activity"/>
    <property type="evidence" value="ECO:0007669"/>
    <property type="project" value="UniProtKB-EC"/>
</dbReference>
<dbReference type="InterPro" id="IPR051055">
    <property type="entry name" value="PIF1_helicase"/>
</dbReference>
<dbReference type="AlphaFoldDB" id="A0A3E2H0R9"/>
<dbReference type="OrthoDB" id="3599742at2759"/>
<evidence type="ECO:0000313" key="3">
    <source>
        <dbReference type="Proteomes" id="UP000258309"/>
    </source>
</evidence>
<feature type="non-terminal residue" evidence="2">
    <location>
        <position position="1"/>
    </location>
</feature>
<dbReference type="CDD" id="cd18809">
    <property type="entry name" value="SF1_C_RecD"/>
    <property type="match status" value="1"/>
</dbReference>
<dbReference type="PANTHER" id="PTHR47642">
    <property type="entry name" value="ATP-DEPENDENT DNA HELICASE"/>
    <property type="match status" value="1"/>
</dbReference>
<dbReference type="InterPro" id="IPR027417">
    <property type="entry name" value="P-loop_NTPase"/>
</dbReference>
<proteinExistence type="predicted"/>
<feature type="non-terminal residue" evidence="2">
    <location>
        <position position="391"/>
    </location>
</feature>
<protein>
    <submittedName>
        <fullName evidence="2">Nucleoside-triphosphate phosphatase</fullName>
        <ecNumber evidence="2">3.6.1.15</ecNumber>
    </submittedName>
</protein>
<accession>A0A3E2H0R9</accession>
<sequence>MTRQLLNNTGNKLVDPEQLGFQDINQFDWSTHVADPSLDENWWIGQKQANPGEMTVNQASQRLFNTLQDKQHQIFELVVNHYQKTLNIRELAPSQLLLQVDGKAKVDSFSTTLRIYGKKANVFQFNRQKLQNLQVLILPIYVTNDPSSISKLTSDEAGNLHNELLLCIEARVMLTENLWTENSLVNGAIGTIQDIQWTVTTVDFRKEPPFVILVEFDKYSGPSLEGNSVPIFRSTREFMHGSTVCQRVQFPLTVAYAITIHKSQGITVEKAVLNLVEKDFAPGLSYVAVSRVKTLDGLMFEESFDYNRFKAKETNTQKWRLADIQRRKTQHVQTSGGSRNRSRSTGSSGSSRNRSGSLQSLERSASMAMAPGGPAERQIEVEIEVEVEEIL</sequence>
<dbReference type="EMBL" id="NCSJ02000229">
    <property type="protein sequence ID" value="RFU26990.1"/>
    <property type="molecule type" value="Genomic_DNA"/>
</dbReference>
<feature type="compositionally biased region" description="Low complexity" evidence="1">
    <location>
        <begin position="334"/>
        <end position="357"/>
    </location>
</feature>
<evidence type="ECO:0000256" key="1">
    <source>
        <dbReference type="SAM" id="MobiDB-lite"/>
    </source>
</evidence>
<name>A0A3E2H0R9_SCYLI</name>
<gene>
    <name evidence="2" type="ORF">B7463_g9349</name>
</gene>
<dbReference type="Gene3D" id="3.40.50.300">
    <property type="entry name" value="P-loop containing nucleotide triphosphate hydrolases"/>
    <property type="match status" value="1"/>
</dbReference>
<keyword evidence="2" id="KW-0378">Hydrolase</keyword>
<feature type="region of interest" description="Disordered" evidence="1">
    <location>
        <begin position="320"/>
        <end position="377"/>
    </location>
</feature>
<dbReference type="EC" id="3.6.1.15" evidence="2"/>
<comment type="caution">
    <text evidence="2">The sequence shown here is derived from an EMBL/GenBank/DDBJ whole genome shotgun (WGS) entry which is preliminary data.</text>
</comment>
<reference evidence="2 3" key="1">
    <citation type="submission" date="2018-05" db="EMBL/GenBank/DDBJ databases">
        <title>Draft genome sequence of Scytalidium lignicola DSM 105466, a ubiquitous saprotrophic fungus.</title>
        <authorList>
            <person name="Buettner E."/>
            <person name="Gebauer A.M."/>
            <person name="Hofrichter M."/>
            <person name="Liers C."/>
            <person name="Kellner H."/>
        </authorList>
    </citation>
    <scope>NUCLEOTIDE SEQUENCE [LARGE SCALE GENOMIC DNA]</scope>
    <source>
        <strain evidence="2 3">DSM 105466</strain>
    </source>
</reference>
<organism evidence="2 3">
    <name type="scientific">Scytalidium lignicola</name>
    <name type="common">Hyphomycete</name>
    <dbReference type="NCBI Taxonomy" id="5539"/>
    <lineage>
        <taxon>Eukaryota</taxon>
        <taxon>Fungi</taxon>
        <taxon>Dikarya</taxon>
        <taxon>Ascomycota</taxon>
        <taxon>Pezizomycotina</taxon>
        <taxon>Leotiomycetes</taxon>
        <taxon>Leotiomycetes incertae sedis</taxon>
        <taxon>Scytalidium</taxon>
    </lineage>
</organism>
<keyword evidence="3" id="KW-1185">Reference proteome</keyword>
<evidence type="ECO:0000313" key="2">
    <source>
        <dbReference type="EMBL" id="RFU26990.1"/>
    </source>
</evidence>